<dbReference type="VEuPathDB" id="FungiDB:H257_15686"/>
<protein>
    <submittedName>
        <fullName evidence="1">Uncharacterized protein</fullName>
    </submittedName>
</protein>
<dbReference type="EMBL" id="KI913186">
    <property type="protein sequence ID" value="ETV68365.1"/>
    <property type="molecule type" value="Genomic_DNA"/>
</dbReference>
<sequence length="396" mass="43552">MESLEAYQLDSGLTDHPLAFRIPPPVADTTILGTMLRDLATFQPALTITTHWQQPAASLPRRPNDRPIWAYLTPTLGTTLISINRLHTTKVRWVGDITNDKGTMLLSLESLRTKFGRSRHTLQRFAPIWDAIPTAVPPNPPPALRQQTLPWAPRPAGQPLPLPLPPPLRSSLPYFAHPLGGTFFVPTPGYETLHIPVHAMLVIPHHLTHQDGQPPTLSYRIGQRNSIQTRQSPAGTEIAVTFWHELRKDSDICGKNNRSLIASTAGGTIDRTQSPTGHQPAQQATPACNACHRLADTTLCPDCGQWHHSAYIPHCQVVPQYTTPTYGQHTLPLRAARTYAVGDGSVTHQSTPATHGTWSYMGRDGTTLAGILQVHANHITPTRCELHSLLVGLHHS</sequence>
<gene>
    <name evidence="1" type="ORF">H257_15686</name>
</gene>
<dbReference type="AlphaFoldDB" id="W4FLK1"/>
<name>W4FLK1_APHAT</name>
<reference evidence="1" key="1">
    <citation type="submission" date="2013-12" db="EMBL/GenBank/DDBJ databases">
        <title>The Genome Sequence of Aphanomyces astaci APO3.</title>
        <authorList>
            <consortium name="The Broad Institute Genomics Platform"/>
            <person name="Russ C."/>
            <person name="Tyler B."/>
            <person name="van West P."/>
            <person name="Dieguez-Uribeondo J."/>
            <person name="Young S.K."/>
            <person name="Zeng Q."/>
            <person name="Gargeya S."/>
            <person name="Fitzgerald M."/>
            <person name="Abouelleil A."/>
            <person name="Alvarado L."/>
            <person name="Chapman S.B."/>
            <person name="Gainer-Dewar J."/>
            <person name="Goldberg J."/>
            <person name="Griggs A."/>
            <person name="Gujja S."/>
            <person name="Hansen M."/>
            <person name="Howarth C."/>
            <person name="Imamovic A."/>
            <person name="Ireland A."/>
            <person name="Larimer J."/>
            <person name="McCowan C."/>
            <person name="Murphy C."/>
            <person name="Pearson M."/>
            <person name="Poon T.W."/>
            <person name="Priest M."/>
            <person name="Roberts A."/>
            <person name="Saif S."/>
            <person name="Shea T."/>
            <person name="Sykes S."/>
            <person name="Wortman J."/>
            <person name="Nusbaum C."/>
            <person name="Birren B."/>
        </authorList>
    </citation>
    <scope>NUCLEOTIDE SEQUENCE [LARGE SCALE GENOMIC DNA]</scope>
    <source>
        <strain evidence="1">APO3</strain>
    </source>
</reference>
<evidence type="ECO:0000313" key="1">
    <source>
        <dbReference type="EMBL" id="ETV68365.1"/>
    </source>
</evidence>
<dbReference type="OrthoDB" id="87414at2759"/>
<dbReference type="GeneID" id="20817682"/>
<accession>W4FLK1</accession>
<dbReference type="RefSeq" id="XP_009842160.1">
    <property type="nucleotide sequence ID" value="XM_009843858.1"/>
</dbReference>
<organism evidence="1">
    <name type="scientific">Aphanomyces astaci</name>
    <name type="common">Crayfish plague agent</name>
    <dbReference type="NCBI Taxonomy" id="112090"/>
    <lineage>
        <taxon>Eukaryota</taxon>
        <taxon>Sar</taxon>
        <taxon>Stramenopiles</taxon>
        <taxon>Oomycota</taxon>
        <taxon>Saprolegniomycetes</taxon>
        <taxon>Saprolegniales</taxon>
        <taxon>Verrucalvaceae</taxon>
        <taxon>Aphanomyces</taxon>
    </lineage>
</organism>
<proteinExistence type="predicted"/>